<dbReference type="Gene3D" id="3.40.50.720">
    <property type="entry name" value="NAD(P)-binding Rossmann-like Domain"/>
    <property type="match status" value="2"/>
</dbReference>
<dbReference type="GO" id="GO:0051287">
    <property type="term" value="F:NAD binding"/>
    <property type="evidence" value="ECO:0007669"/>
    <property type="project" value="InterPro"/>
</dbReference>
<comment type="similarity">
    <text evidence="2">Belongs to the D-isomer specific 2-hydroxyacid dehydrogenase family.</text>
</comment>
<dbReference type="GO" id="GO:0016618">
    <property type="term" value="F:hydroxypyruvate reductase [NAD(P)H] activity"/>
    <property type="evidence" value="ECO:0007669"/>
    <property type="project" value="TreeGrafter"/>
</dbReference>
<dbReference type="AlphaFoldDB" id="A0A166AGY4"/>
<evidence type="ECO:0000313" key="5">
    <source>
        <dbReference type="EMBL" id="KZT35311.1"/>
    </source>
</evidence>
<feature type="domain" description="D-isomer specific 2-hydroxyacid dehydrogenase catalytic" evidence="3">
    <location>
        <begin position="7"/>
        <end position="346"/>
    </location>
</feature>
<gene>
    <name evidence="5" type="ORF">SISSUDRAFT_1051591</name>
</gene>
<evidence type="ECO:0000259" key="4">
    <source>
        <dbReference type="Pfam" id="PF02826"/>
    </source>
</evidence>
<organism evidence="5 6">
    <name type="scientific">Sistotremastrum suecicum HHB10207 ss-3</name>
    <dbReference type="NCBI Taxonomy" id="1314776"/>
    <lineage>
        <taxon>Eukaryota</taxon>
        <taxon>Fungi</taxon>
        <taxon>Dikarya</taxon>
        <taxon>Basidiomycota</taxon>
        <taxon>Agaricomycotina</taxon>
        <taxon>Agaricomycetes</taxon>
        <taxon>Sistotremastrales</taxon>
        <taxon>Sistotremastraceae</taxon>
        <taxon>Sistotremastrum</taxon>
    </lineage>
</organism>
<protein>
    <recommendedName>
        <fullName evidence="7">Glyoxylate reductase</fullName>
    </recommendedName>
</protein>
<dbReference type="SUPFAM" id="SSF52283">
    <property type="entry name" value="Formate/glycerate dehydrogenase catalytic domain-like"/>
    <property type="match status" value="1"/>
</dbReference>
<dbReference type="InterPro" id="IPR006139">
    <property type="entry name" value="D-isomer_2_OHA_DH_cat_dom"/>
</dbReference>
<dbReference type="PANTHER" id="PTHR10996">
    <property type="entry name" value="2-HYDROXYACID DEHYDROGENASE-RELATED"/>
    <property type="match status" value="1"/>
</dbReference>
<dbReference type="InterPro" id="IPR006140">
    <property type="entry name" value="D-isomer_DH_NAD-bd"/>
</dbReference>
<dbReference type="EMBL" id="KV428144">
    <property type="protein sequence ID" value="KZT35311.1"/>
    <property type="molecule type" value="Genomic_DNA"/>
</dbReference>
<evidence type="ECO:0000256" key="1">
    <source>
        <dbReference type="ARBA" id="ARBA00023002"/>
    </source>
</evidence>
<evidence type="ECO:0000259" key="3">
    <source>
        <dbReference type="Pfam" id="PF00389"/>
    </source>
</evidence>
<name>A0A166AGY4_9AGAM</name>
<evidence type="ECO:0000313" key="6">
    <source>
        <dbReference type="Proteomes" id="UP000076798"/>
    </source>
</evidence>
<dbReference type="PANTHER" id="PTHR10996:SF277">
    <property type="entry name" value="GLYOXYLATE REDUCTASE_HYDROXYPYRUVATE REDUCTASE"/>
    <property type="match status" value="1"/>
</dbReference>
<dbReference type="CDD" id="cd05301">
    <property type="entry name" value="GDH"/>
    <property type="match status" value="1"/>
</dbReference>
<dbReference type="GO" id="GO:0030267">
    <property type="term" value="F:glyoxylate reductase (NADPH) activity"/>
    <property type="evidence" value="ECO:0007669"/>
    <property type="project" value="TreeGrafter"/>
</dbReference>
<accession>A0A166AGY4</accession>
<sequence length="355" mass="38124">MSGKSKVVVIRHIGDEALGIIQANPNIDLVLWKEDTQAPRSWILENIKGASGILVVMGEPVTRELVDAAGPSLKVVSTMSVGYEHVDQPLLAQHKIRLGFTPDVLTEAVADITVMLAFMASRNVGETLVIVQEGKWSTVPWSPFLFTGPQLSISGPSNPSARTRLTAGFLGFGRIAQATLHRLIAFGVTDVLFTARSDSSKVSQEILDKYPTLHSVKQASNDELAAGSDVVFVLTPGGKETYHLVGEEFLKKMKSNAVLVNTARGTCVDSDALAKALKEKWIWAAGLDVVEGEPNISADHPLVKEPRAVILPHIGSATTETRVGMATRAARNVVAGVLGEKMEAEVDLSRFKSTV</sequence>
<dbReference type="STRING" id="1314776.A0A166AGY4"/>
<dbReference type="Pfam" id="PF02826">
    <property type="entry name" value="2-Hacid_dh_C"/>
    <property type="match status" value="1"/>
</dbReference>
<evidence type="ECO:0008006" key="7">
    <source>
        <dbReference type="Google" id="ProtNLM"/>
    </source>
</evidence>
<keyword evidence="6" id="KW-1185">Reference proteome</keyword>
<dbReference type="SUPFAM" id="SSF51735">
    <property type="entry name" value="NAD(P)-binding Rossmann-fold domains"/>
    <property type="match status" value="1"/>
</dbReference>
<dbReference type="Proteomes" id="UP000076798">
    <property type="component" value="Unassembled WGS sequence"/>
</dbReference>
<dbReference type="InterPro" id="IPR036291">
    <property type="entry name" value="NAD(P)-bd_dom_sf"/>
</dbReference>
<proteinExistence type="inferred from homology"/>
<dbReference type="Pfam" id="PF00389">
    <property type="entry name" value="2-Hacid_dh"/>
    <property type="match status" value="1"/>
</dbReference>
<dbReference type="OrthoDB" id="9991913at2759"/>
<keyword evidence="1 2" id="KW-0560">Oxidoreductase</keyword>
<evidence type="ECO:0000256" key="2">
    <source>
        <dbReference type="RuleBase" id="RU003719"/>
    </source>
</evidence>
<dbReference type="GO" id="GO:0005829">
    <property type="term" value="C:cytosol"/>
    <property type="evidence" value="ECO:0007669"/>
    <property type="project" value="TreeGrafter"/>
</dbReference>
<reference evidence="5 6" key="1">
    <citation type="journal article" date="2016" name="Mol. Biol. Evol.">
        <title>Comparative Genomics of Early-Diverging Mushroom-Forming Fungi Provides Insights into the Origins of Lignocellulose Decay Capabilities.</title>
        <authorList>
            <person name="Nagy L.G."/>
            <person name="Riley R."/>
            <person name="Tritt A."/>
            <person name="Adam C."/>
            <person name="Daum C."/>
            <person name="Floudas D."/>
            <person name="Sun H."/>
            <person name="Yadav J.S."/>
            <person name="Pangilinan J."/>
            <person name="Larsson K.H."/>
            <person name="Matsuura K."/>
            <person name="Barry K."/>
            <person name="Labutti K."/>
            <person name="Kuo R."/>
            <person name="Ohm R.A."/>
            <person name="Bhattacharya S.S."/>
            <person name="Shirouzu T."/>
            <person name="Yoshinaga Y."/>
            <person name="Martin F.M."/>
            <person name="Grigoriev I.V."/>
            <person name="Hibbett D.S."/>
        </authorList>
    </citation>
    <scope>NUCLEOTIDE SEQUENCE [LARGE SCALE GENOMIC DNA]</scope>
    <source>
        <strain evidence="5 6">HHB10207 ss-3</strain>
    </source>
</reference>
<dbReference type="InterPro" id="IPR050223">
    <property type="entry name" value="D-isomer_2-hydroxyacid_DH"/>
</dbReference>
<feature type="domain" description="D-isomer specific 2-hydroxyacid dehydrogenase NAD-binding" evidence="4">
    <location>
        <begin position="115"/>
        <end position="315"/>
    </location>
</feature>